<evidence type="ECO:0000313" key="2">
    <source>
        <dbReference type="EMBL" id="GAA3199401.1"/>
    </source>
</evidence>
<comment type="caution">
    <text evidence="2">The sequence shown here is derived from an EMBL/GenBank/DDBJ whole genome shotgun (WGS) entry which is preliminary data.</text>
</comment>
<dbReference type="Proteomes" id="UP001501237">
    <property type="component" value="Unassembled WGS sequence"/>
</dbReference>
<organism evidence="2 3">
    <name type="scientific">Actinocorallia longicatena</name>
    <dbReference type="NCBI Taxonomy" id="111803"/>
    <lineage>
        <taxon>Bacteria</taxon>
        <taxon>Bacillati</taxon>
        <taxon>Actinomycetota</taxon>
        <taxon>Actinomycetes</taxon>
        <taxon>Streptosporangiales</taxon>
        <taxon>Thermomonosporaceae</taxon>
        <taxon>Actinocorallia</taxon>
    </lineage>
</organism>
<dbReference type="InterPro" id="IPR045745">
    <property type="entry name" value="HTH_58_Actinobacteria-type"/>
</dbReference>
<dbReference type="Pfam" id="PF19575">
    <property type="entry name" value="HTH_58"/>
    <property type="match status" value="1"/>
</dbReference>
<reference evidence="3" key="1">
    <citation type="journal article" date="2019" name="Int. J. Syst. Evol. Microbiol.">
        <title>The Global Catalogue of Microorganisms (GCM) 10K type strain sequencing project: providing services to taxonomists for standard genome sequencing and annotation.</title>
        <authorList>
            <consortium name="The Broad Institute Genomics Platform"/>
            <consortium name="The Broad Institute Genome Sequencing Center for Infectious Disease"/>
            <person name="Wu L."/>
            <person name="Ma J."/>
        </authorList>
    </citation>
    <scope>NUCLEOTIDE SEQUENCE [LARGE SCALE GENOMIC DNA]</scope>
    <source>
        <strain evidence="3">JCM 9377</strain>
    </source>
</reference>
<sequence>MSEAVKKGERLTGDRRDQLAKDLAAKYASGQSIRQLAAETGRSYGAVHRLLVDHGVNLRSRGGARRTAKAS</sequence>
<gene>
    <name evidence="2" type="ORF">GCM10010468_11610</name>
</gene>
<protein>
    <submittedName>
        <fullName evidence="2">Helix-turn-helix domain-containing protein</fullName>
    </submittedName>
</protein>
<dbReference type="EMBL" id="BAAAUV010000003">
    <property type="protein sequence ID" value="GAA3199401.1"/>
    <property type="molecule type" value="Genomic_DNA"/>
</dbReference>
<proteinExistence type="predicted"/>
<feature type="domain" description="Helix-turn-helix" evidence="1">
    <location>
        <begin position="5"/>
        <end position="66"/>
    </location>
</feature>
<accession>A0ABP6Q1W5</accession>
<dbReference type="Gene3D" id="1.10.10.60">
    <property type="entry name" value="Homeodomain-like"/>
    <property type="match status" value="1"/>
</dbReference>
<evidence type="ECO:0000313" key="3">
    <source>
        <dbReference type="Proteomes" id="UP001501237"/>
    </source>
</evidence>
<keyword evidence="3" id="KW-1185">Reference proteome</keyword>
<name>A0ABP6Q1W5_9ACTN</name>
<evidence type="ECO:0000259" key="1">
    <source>
        <dbReference type="Pfam" id="PF19575"/>
    </source>
</evidence>
<dbReference type="RefSeq" id="WP_344822981.1">
    <property type="nucleotide sequence ID" value="NZ_BAAAUV010000003.1"/>
</dbReference>